<dbReference type="InterPro" id="IPR000477">
    <property type="entry name" value="RT_dom"/>
</dbReference>
<reference evidence="6" key="1">
    <citation type="journal article" date="2015" name="Genome Announc.">
        <title>Draft genome sequence of the cellulolytic fungus Chaetomium globosum.</title>
        <authorList>
            <person name="Cuomo C.A."/>
            <person name="Untereiner W.A."/>
            <person name="Ma L.-J."/>
            <person name="Grabherr M."/>
            <person name="Birren B.W."/>
        </authorList>
    </citation>
    <scope>NUCLEOTIDE SEQUENCE [LARGE SCALE GENOMIC DNA]</scope>
    <source>
        <strain evidence="6">ATCC 6205 / CBS 148.51 / DSM 1962 / NBRC 6347 / NRRL 1970</strain>
    </source>
</reference>
<evidence type="ECO:0000256" key="1">
    <source>
        <dbReference type="SAM" id="MobiDB-lite"/>
    </source>
</evidence>
<feature type="transmembrane region" description="Helical" evidence="2">
    <location>
        <begin position="53"/>
        <end position="73"/>
    </location>
</feature>
<evidence type="ECO:0000313" key="5">
    <source>
        <dbReference type="EMBL" id="EAQ91505.1"/>
    </source>
</evidence>
<dbReference type="PANTHER" id="PTHR33481">
    <property type="entry name" value="REVERSE TRANSCRIPTASE"/>
    <property type="match status" value="1"/>
</dbReference>
<keyword evidence="3" id="KW-0732">Signal</keyword>
<dbReference type="GO" id="GO:0003824">
    <property type="term" value="F:catalytic activity"/>
    <property type="evidence" value="ECO:0007669"/>
    <property type="project" value="InterPro"/>
</dbReference>
<dbReference type="PROSITE" id="PS50878">
    <property type="entry name" value="RT_POL"/>
    <property type="match status" value="1"/>
</dbReference>
<dbReference type="Proteomes" id="UP000001056">
    <property type="component" value="Unassembled WGS sequence"/>
</dbReference>
<dbReference type="PANTHER" id="PTHR33481:SF1">
    <property type="entry name" value="ENDONUCLEASE_EXONUCLEASE_PHOSPHATASE DOMAIN-CONTAINING PROTEIN-RELATED"/>
    <property type="match status" value="1"/>
</dbReference>
<evidence type="ECO:0000259" key="4">
    <source>
        <dbReference type="PROSITE" id="PS50878"/>
    </source>
</evidence>
<feature type="signal peptide" evidence="3">
    <location>
        <begin position="1"/>
        <end position="22"/>
    </location>
</feature>
<keyword evidence="2" id="KW-0472">Membrane</keyword>
<dbReference type="HOGENOM" id="CLU_000680_23_2_1"/>
<keyword evidence="2" id="KW-0812">Transmembrane</keyword>
<dbReference type="AlphaFoldDB" id="Q2H8L4"/>
<dbReference type="OrthoDB" id="4368687at2759"/>
<dbReference type="InterPro" id="IPR036691">
    <property type="entry name" value="Endo/exonu/phosph_ase_sf"/>
</dbReference>
<evidence type="ECO:0000256" key="2">
    <source>
        <dbReference type="SAM" id="Phobius"/>
    </source>
</evidence>
<dbReference type="GeneID" id="4389472"/>
<dbReference type="Gene3D" id="4.10.60.10">
    <property type="entry name" value="Zinc finger, CCHC-type"/>
    <property type="match status" value="1"/>
</dbReference>
<keyword evidence="6" id="KW-1185">Reference proteome</keyword>
<name>Q2H8L4_CHAGB</name>
<feature type="domain" description="Reverse transcriptase" evidence="4">
    <location>
        <begin position="462"/>
        <end position="718"/>
    </location>
</feature>
<dbReference type="SUPFAM" id="SSF57756">
    <property type="entry name" value="Retrovirus zinc finger-like domains"/>
    <property type="match status" value="1"/>
</dbReference>
<organism evidence="5 6">
    <name type="scientific">Chaetomium globosum (strain ATCC 6205 / CBS 148.51 / DSM 1962 / NBRC 6347 / NRRL 1970)</name>
    <name type="common">Soil fungus</name>
    <dbReference type="NCBI Taxonomy" id="306901"/>
    <lineage>
        <taxon>Eukaryota</taxon>
        <taxon>Fungi</taxon>
        <taxon>Dikarya</taxon>
        <taxon>Ascomycota</taxon>
        <taxon>Pezizomycotina</taxon>
        <taxon>Sordariomycetes</taxon>
        <taxon>Sordariomycetidae</taxon>
        <taxon>Sordariales</taxon>
        <taxon>Chaetomiaceae</taxon>
        <taxon>Chaetomium</taxon>
    </lineage>
</organism>
<dbReference type="Pfam" id="PF14529">
    <property type="entry name" value="Exo_endo_phos_2"/>
    <property type="match status" value="1"/>
</dbReference>
<proteinExistence type="predicted"/>
<dbReference type="Gene3D" id="3.60.10.10">
    <property type="entry name" value="Endonuclease/exonuclease/phosphatase"/>
    <property type="match status" value="1"/>
</dbReference>
<dbReference type="SUPFAM" id="SSF56219">
    <property type="entry name" value="DNase I-like"/>
    <property type="match status" value="1"/>
</dbReference>
<evidence type="ECO:0000256" key="3">
    <source>
        <dbReference type="SAM" id="SignalP"/>
    </source>
</evidence>
<dbReference type="eggNOG" id="KOG1075">
    <property type="taxonomic scope" value="Eukaryota"/>
</dbReference>
<dbReference type="GO" id="GO:0003676">
    <property type="term" value="F:nucleic acid binding"/>
    <property type="evidence" value="ECO:0007669"/>
    <property type="project" value="InterPro"/>
</dbReference>
<feature type="compositionally biased region" description="Polar residues" evidence="1">
    <location>
        <begin position="423"/>
        <end position="442"/>
    </location>
</feature>
<protein>
    <recommendedName>
        <fullName evidence="4">Reverse transcriptase domain-containing protein</fullName>
    </recommendedName>
</protein>
<dbReference type="Pfam" id="PF00078">
    <property type="entry name" value="RVT_1"/>
    <property type="match status" value="1"/>
</dbReference>
<feature type="chain" id="PRO_5004208938" description="Reverse transcriptase domain-containing protein" evidence="3">
    <location>
        <begin position="23"/>
        <end position="862"/>
    </location>
</feature>
<sequence length="862" mass="94998">MIPTKAGIPAIIILLLTQVAVTAPIAVDQTHSSQSATAVTATKRDTPAATPEVIATASVVGGILCLMFCFYCYGQWKQRRNELASSYREQSRTPAIAEALETENDVNIAKIAWLSRKDTSKAYGSMVVYVTKGSEARRLLDGRYFHLAGESAYTTVFAPREGPIQCYRCQEIGHKAFACKKPQRCGRCAEQGHHHKTCQSVVLKCVLCRGPHESFSKNCRQSLLNDEGLKDFAVLAISEPYARLIEGSVTTVPMSHHNWTKLIPTTRRETTWPIRSMLWVRSDIEVEQIPVPSADLTAARIRLPDRAVLMVSVYVEGGSDEALEDAMREIDRLIRRFRNGTGTRTDIILAGDFNRHDQLWGGDDVSPRRQGEGDRIINLMDEHSLCSLLPRGTKTWQSGDIESTIDLDRPKTRRDLDVGLGKQHQSSNNEPGWQPKSTTTPSADRRVRIGTTSWPMTLTSGKQRSILQTGSGTMGDKIPLLVRPDGSITEGKAEQAQELLHRLLPTFASENRRRGPTTSTGAREGDARPNRLSFCFRNTSTKHGELGKVLSLISFDVKGAYNGVFKDRLLQRLKARGIPESLVKWIDAFCSKRTATIAVNGFTSGRQELPQAGLPQGSPLSPVLFLFFNADLVQHKIDANGGAIAFVDDYTAWVTGPSAESNRTGIQGLDSKLSSTKPLTGRNGAVRSLKAKRPAIIHFTRNMERFSEQTFSVKGEHIARTAAKGLAAALALKRLKMLSPRTARQLFVATVAPVMDYAANVWMHATHPLAMKKVRTTVRFVSPLQKIARVAEGVRVDRMETIQEYAVPPWVPRLRPTLEADRGKAAEMVNKISGIVIATSSSVKKGIVGMGGLARDTLFNQN</sequence>
<dbReference type="EMBL" id="CH408030">
    <property type="protein sequence ID" value="EAQ91505.1"/>
    <property type="molecule type" value="Genomic_DNA"/>
</dbReference>
<dbReference type="RefSeq" id="XP_001229956.1">
    <property type="nucleotide sequence ID" value="XM_001229955.1"/>
</dbReference>
<feature type="region of interest" description="Disordered" evidence="1">
    <location>
        <begin position="418"/>
        <end position="445"/>
    </location>
</feature>
<dbReference type="VEuPathDB" id="FungiDB:CHGG_03440"/>
<gene>
    <name evidence="5" type="ORF">CHGG_03440</name>
</gene>
<dbReference type="InterPro" id="IPR005135">
    <property type="entry name" value="Endo/exonuclease/phosphatase"/>
</dbReference>
<evidence type="ECO:0000313" key="6">
    <source>
        <dbReference type="Proteomes" id="UP000001056"/>
    </source>
</evidence>
<accession>Q2H8L4</accession>
<keyword evidence="2" id="KW-1133">Transmembrane helix</keyword>
<dbReference type="GO" id="GO:0008270">
    <property type="term" value="F:zinc ion binding"/>
    <property type="evidence" value="ECO:0007669"/>
    <property type="project" value="InterPro"/>
</dbReference>
<dbReference type="InParanoid" id="Q2H8L4"/>
<dbReference type="InterPro" id="IPR036875">
    <property type="entry name" value="Znf_CCHC_sf"/>
</dbReference>